<dbReference type="Proteomes" id="UP001159042">
    <property type="component" value="Unassembled WGS sequence"/>
</dbReference>
<evidence type="ECO:0000259" key="2">
    <source>
        <dbReference type="Pfam" id="PF14291"/>
    </source>
</evidence>
<feature type="region of interest" description="Disordered" evidence="1">
    <location>
        <begin position="1"/>
        <end position="73"/>
    </location>
</feature>
<feature type="compositionally biased region" description="Polar residues" evidence="1">
    <location>
        <begin position="61"/>
        <end position="72"/>
    </location>
</feature>
<sequence length="574" mass="66292">MIRKKGNFPNPASSCTSNQSNPSVASCSSSSFVSNSTGVSHSRAHSSQLSEKENENESSSDQITDYQSQSNLEDVPKKKKRKIYLQRFKKEWVNIFPWLEARNTRAFCKACMKSIAVRVRFTKNTLKKEEKTAKLDNYVTKDNELLNAVKKAELGLTIFLHEHNLPFLLMDHLILLLSVICPDSKIAKQLKCARTKTTNLTHCIAEEQIDSISKKFQNQYYSLIVAETTDISNKKSLVIVARYFDTLQNKCRDSFIGLIRVLSADSEGLFNGICNYLKELNIPLNNLVGLAADNVSVMMGNISRVQARFRAILPNIFVMGCVCHSFNLCSSAAAKKLPRSLENFIRQIYSYFSHSSKRIEKLQEFQKFMDLKPHQMLHPAQTRWLSLQAAVDRVLENWDALRLFCQGEYLEENLHNTKHIMDSLENPIYKIYFTFLSYILDQVNRLNLEFQSEKPKLHLLLKRSSDLYRSILRNYITQEVVIGQTLNNINPSNPRIFLPLEKVYFGANVEVLIKTYCDRNPQGSIEIKNFKICALDFYIELAQQIKKRFKFDEYSKYCSRSPTIFSQLNIKQRY</sequence>
<feature type="domain" description="DUF4371" evidence="2">
    <location>
        <begin position="198"/>
        <end position="302"/>
    </location>
</feature>
<dbReference type="InterPro" id="IPR012337">
    <property type="entry name" value="RNaseH-like_sf"/>
</dbReference>
<proteinExistence type="predicted"/>
<dbReference type="EMBL" id="JANEYG010000055">
    <property type="protein sequence ID" value="KAJ8915278.1"/>
    <property type="molecule type" value="Genomic_DNA"/>
</dbReference>
<dbReference type="PANTHER" id="PTHR37162">
    <property type="entry name" value="HAT FAMILY DIMERISATION DOMAINCONTAINING PROTEIN-RELATED"/>
    <property type="match status" value="1"/>
</dbReference>
<gene>
    <name evidence="3" type="ORF">NQ315_014786</name>
</gene>
<dbReference type="Pfam" id="PF14291">
    <property type="entry name" value="DUF4371"/>
    <property type="match status" value="1"/>
</dbReference>
<dbReference type="SUPFAM" id="SSF53098">
    <property type="entry name" value="Ribonuclease H-like"/>
    <property type="match status" value="1"/>
</dbReference>
<evidence type="ECO:0000313" key="4">
    <source>
        <dbReference type="Proteomes" id="UP001159042"/>
    </source>
</evidence>
<name>A0AAV8VM41_9CUCU</name>
<protein>
    <recommendedName>
        <fullName evidence="2">DUF4371 domain-containing protein</fullName>
    </recommendedName>
</protein>
<reference evidence="3 4" key="1">
    <citation type="journal article" date="2023" name="Insect Mol. Biol.">
        <title>Genome sequencing provides insights into the evolution of gene families encoding plant cell wall-degrading enzymes in longhorned beetles.</title>
        <authorList>
            <person name="Shin N.R."/>
            <person name="Okamura Y."/>
            <person name="Kirsch R."/>
            <person name="Pauchet Y."/>
        </authorList>
    </citation>
    <scope>NUCLEOTIDE SEQUENCE [LARGE SCALE GENOMIC DNA]</scope>
    <source>
        <strain evidence="3">EAD_L_NR</strain>
    </source>
</reference>
<comment type="caution">
    <text evidence="3">The sequence shown here is derived from an EMBL/GenBank/DDBJ whole genome shotgun (WGS) entry which is preliminary data.</text>
</comment>
<evidence type="ECO:0000313" key="3">
    <source>
        <dbReference type="EMBL" id="KAJ8915278.1"/>
    </source>
</evidence>
<dbReference type="PROSITE" id="PS51257">
    <property type="entry name" value="PROKAR_LIPOPROTEIN"/>
    <property type="match status" value="1"/>
</dbReference>
<dbReference type="InterPro" id="IPR025398">
    <property type="entry name" value="DUF4371"/>
</dbReference>
<feature type="compositionally biased region" description="Low complexity" evidence="1">
    <location>
        <begin position="17"/>
        <end position="49"/>
    </location>
</feature>
<accession>A0AAV8VM41</accession>
<dbReference type="AlphaFoldDB" id="A0AAV8VM41"/>
<organism evidence="3 4">
    <name type="scientific">Exocentrus adspersus</name>
    <dbReference type="NCBI Taxonomy" id="1586481"/>
    <lineage>
        <taxon>Eukaryota</taxon>
        <taxon>Metazoa</taxon>
        <taxon>Ecdysozoa</taxon>
        <taxon>Arthropoda</taxon>
        <taxon>Hexapoda</taxon>
        <taxon>Insecta</taxon>
        <taxon>Pterygota</taxon>
        <taxon>Neoptera</taxon>
        <taxon>Endopterygota</taxon>
        <taxon>Coleoptera</taxon>
        <taxon>Polyphaga</taxon>
        <taxon>Cucujiformia</taxon>
        <taxon>Chrysomeloidea</taxon>
        <taxon>Cerambycidae</taxon>
        <taxon>Lamiinae</taxon>
        <taxon>Acanthocinini</taxon>
        <taxon>Exocentrus</taxon>
    </lineage>
</organism>
<evidence type="ECO:0000256" key="1">
    <source>
        <dbReference type="SAM" id="MobiDB-lite"/>
    </source>
</evidence>
<keyword evidence="4" id="KW-1185">Reference proteome</keyword>
<dbReference type="PANTHER" id="PTHR37162:SF1">
    <property type="entry name" value="BED-TYPE DOMAIN-CONTAINING PROTEIN"/>
    <property type="match status" value="1"/>
</dbReference>